<comment type="caution">
    <text evidence="3">The sequence shown here is derived from an EMBL/GenBank/DDBJ whole genome shotgun (WGS) entry which is preliminary data.</text>
</comment>
<dbReference type="EMBL" id="PVWK01000135">
    <property type="protein sequence ID" value="PSB24983.1"/>
    <property type="molecule type" value="Genomic_DNA"/>
</dbReference>
<feature type="transmembrane region" description="Helical" evidence="2">
    <location>
        <begin position="746"/>
        <end position="773"/>
    </location>
</feature>
<gene>
    <name evidence="3" type="ORF">C7B82_24790</name>
</gene>
<accession>A0A2T1DWU5</accession>
<evidence type="ECO:0000256" key="1">
    <source>
        <dbReference type="SAM" id="MobiDB-lite"/>
    </source>
</evidence>
<feature type="region of interest" description="Disordered" evidence="1">
    <location>
        <begin position="979"/>
        <end position="999"/>
    </location>
</feature>
<dbReference type="RefSeq" id="WP_106259450.1">
    <property type="nucleotide sequence ID" value="NZ_CAWNSW010000033.1"/>
</dbReference>
<keyword evidence="2" id="KW-1133">Transmembrane helix</keyword>
<reference evidence="3 4" key="2">
    <citation type="submission" date="2018-03" db="EMBL/GenBank/DDBJ databases">
        <title>The ancient ancestry and fast evolution of plastids.</title>
        <authorList>
            <person name="Moore K.R."/>
            <person name="Magnabosco C."/>
            <person name="Momper L."/>
            <person name="Gold D.A."/>
            <person name="Bosak T."/>
            <person name="Fournier G.P."/>
        </authorList>
    </citation>
    <scope>NUCLEOTIDE SEQUENCE [LARGE SCALE GENOMIC DNA]</scope>
    <source>
        <strain evidence="3 4">ULC18</strain>
    </source>
</reference>
<keyword evidence="4" id="KW-1185">Reference proteome</keyword>
<organism evidence="3 4">
    <name type="scientific">Stenomitos frigidus ULC18</name>
    <dbReference type="NCBI Taxonomy" id="2107698"/>
    <lineage>
        <taxon>Bacteria</taxon>
        <taxon>Bacillati</taxon>
        <taxon>Cyanobacteriota</taxon>
        <taxon>Cyanophyceae</taxon>
        <taxon>Leptolyngbyales</taxon>
        <taxon>Leptolyngbyaceae</taxon>
        <taxon>Stenomitos</taxon>
    </lineage>
</organism>
<keyword evidence="2" id="KW-0812">Transmembrane</keyword>
<sequence>MCGNFGFLGKRLPQDDAELLPARVVEIFKTMGRETEIRGEQAGGGAIFARDRANQAIFVGEKVVNQKRKNLTQSLESAFSKTRRKAAGKGAKASDVAVLGIWHYRFATSSPPAVLETHWHEWMPARFANVWRVEEGKWICGRHLVNHRITHNGDFDGWTIFDNTIENAELGLWLQRVLHTPNAALGDSPKIAGMMDLLITQGMWDASLRLAHQLAIAESTRDACGGRTPSKDAPNTAPTEVEIEEWSAIAEKVFLSHQGKLLMPYASSMLELSRKHVNQFEQELVQAFSQHHSIGQWSARLPNFVKTAIHVFFHNNLYQATKLFLSRAHGSFGLVTASTLSEATLVVSAWGQPIATGFNVQDDYMVYASEPAAVDAVLSHIPRSYRLDLDQKGGEIAWVGVNHITVYSMLEDRELRSSELEERWIPLQGNSYILPPEEHAADPVQRDIQEIPKILKSIEQSWDDPTSFNRQTADYLVELLIEKAKNLKLERVTDTPAIDLLITGVESSLWLGERFAQDLTLICPALTVKTISSNQLLQRLQYDGSLRLGKTSIVLAISQSGQTFPTLQATNALEELHLQGNIREFFILTGELCSLMGTAISQYYYQESSFTRRIFINGSGRRTAEPTTVAIAAAQATLTELLLHVAKQLRARFPAHQGAFGMTLSTADVLMLEKMKIDFPNRAEAIVGITAKGKINRSSDYSQLLQSSKKWAQHIIEAPLVWAIHSLYIALTVGLGIPFIQTVFRIIFGFASLSIPGFLLPLLIAADILIYIFGPWLWSLALRYFQHRPLLARTGKRSVVIGDAPWIHQLLRCYVSKLFSLSYGIASLDVHGGNPQDHMLHQYGHRVVRGSLIFLGIPDGRRSPMQKESESAIVMSGKQAIGVQNLSTGAEIIALGHDPAIAHQSFQDAIVLSSSNIDTSFDRQITLEELRESRFTGFERLLASYVFFWAMAKQVASFPLLQYQHWKSQSRTRIMTTAAPVSRATVDRTKRPMERSGSR</sequence>
<feature type="transmembrane region" description="Helical" evidence="2">
    <location>
        <begin position="720"/>
        <end position="740"/>
    </location>
</feature>
<protein>
    <recommendedName>
        <fullName evidence="5">Glutamine amidotransferase type-2 domain-containing protein</fullName>
    </recommendedName>
</protein>
<reference evidence="4" key="1">
    <citation type="submission" date="2018-02" db="EMBL/GenBank/DDBJ databases">
        <authorList>
            <person name="Moore K."/>
            <person name="Momper L."/>
        </authorList>
    </citation>
    <scope>NUCLEOTIDE SEQUENCE [LARGE SCALE GENOMIC DNA]</scope>
    <source>
        <strain evidence="4">ULC18</strain>
    </source>
</reference>
<proteinExistence type="predicted"/>
<name>A0A2T1DWU5_9CYAN</name>
<dbReference type="AlphaFoldDB" id="A0A2T1DWU5"/>
<evidence type="ECO:0008006" key="5">
    <source>
        <dbReference type="Google" id="ProtNLM"/>
    </source>
</evidence>
<feature type="compositionally biased region" description="Basic and acidic residues" evidence="1">
    <location>
        <begin position="985"/>
        <end position="999"/>
    </location>
</feature>
<evidence type="ECO:0000256" key="2">
    <source>
        <dbReference type="SAM" id="Phobius"/>
    </source>
</evidence>
<dbReference type="Proteomes" id="UP000239576">
    <property type="component" value="Unassembled WGS sequence"/>
</dbReference>
<dbReference type="OrthoDB" id="567991at2"/>
<evidence type="ECO:0000313" key="3">
    <source>
        <dbReference type="EMBL" id="PSB24983.1"/>
    </source>
</evidence>
<evidence type="ECO:0000313" key="4">
    <source>
        <dbReference type="Proteomes" id="UP000239576"/>
    </source>
</evidence>
<keyword evidence="2" id="KW-0472">Membrane</keyword>